<gene>
    <name evidence="3" type="ORF">MF672_011740</name>
</gene>
<name>A0ABT0FRA3_9ACTN</name>
<feature type="compositionally biased region" description="Gly residues" evidence="1">
    <location>
        <begin position="72"/>
        <end position="89"/>
    </location>
</feature>
<feature type="transmembrane region" description="Helical" evidence="2">
    <location>
        <begin position="48"/>
        <end position="68"/>
    </location>
</feature>
<keyword evidence="4" id="KW-1185">Reference proteome</keyword>
<evidence type="ECO:0000313" key="4">
    <source>
        <dbReference type="Proteomes" id="UP001317259"/>
    </source>
</evidence>
<dbReference type="RefSeq" id="WP_242374051.1">
    <property type="nucleotide sequence ID" value="NZ_JAKRKC020000001.1"/>
</dbReference>
<keyword evidence="2" id="KW-0472">Membrane</keyword>
<dbReference type="EMBL" id="JAKRKC020000001">
    <property type="protein sequence ID" value="MCK2214456.1"/>
    <property type="molecule type" value="Genomic_DNA"/>
</dbReference>
<evidence type="ECO:0000313" key="3">
    <source>
        <dbReference type="EMBL" id="MCK2214456.1"/>
    </source>
</evidence>
<feature type="region of interest" description="Disordered" evidence="1">
    <location>
        <begin position="146"/>
        <end position="172"/>
    </location>
</feature>
<reference evidence="3 4" key="1">
    <citation type="submission" date="2022-04" db="EMBL/GenBank/DDBJ databases">
        <title>Genome draft of Actinomadura sp. ATCC 31491.</title>
        <authorList>
            <person name="Shi X."/>
            <person name="Du Y."/>
        </authorList>
    </citation>
    <scope>NUCLEOTIDE SEQUENCE [LARGE SCALE GENOMIC DNA]</scope>
    <source>
        <strain evidence="3 4">ATCC 31491</strain>
    </source>
</reference>
<organism evidence="3 4">
    <name type="scientific">Actinomadura luzonensis</name>
    <dbReference type="NCBI Taxonomy" id="2805427"/>
    <lineage>
        <taxon>Bacteria</taxon>
        <taxon>Bacillati</taxon>
        <taxon>Actinomycetota</taxon>
        <taxon>Actinomycetes</taxon>
        <taxon>Streptosporangiales</taxon>
        <taxon>Thermomonosporaceae</taxon>
        <taxon>Actinomadura</taxon>
    </lineage>
</organism>
<comment type="caution">
    <text evidence="3">The sequence shown here is derived from an EMBL/GenBank/DDBJ whole genome shotgun (WGS) entry which is preliminary data.</text>
</comment>
<feature type="region of interest" description="Disordered" evidence="1">
    <location>
        <begin position="72"/>
        <end position="111"/>
    </location>
</feature>
<keyword evidence="2" id="KW-0812">Transmembrane</keyword>
<evidence type="ECO:0000256" key="1">
    <source>
        <dbReference type="SAM" id="MobiDB-lite"/>
    </source>
</evidence>
<proteinExistence type="predicted"/>
<dbReference type="Proteomes" id="UP001317259">
    <property type="component" value="Unassembled WGS sequence"/>
</dbReference>
<evidence type="ECO:0008006" key="5">
    <source>
        <dbReference type="Google" id="ProtNLM"/>
    </source>
</evidence>
<keyword evidence="2" id="KW-1133">Transmembrane helix</keyword>
<protein>
    <recommendedName>
        <fullName evidence="5">WD40 repeat domain-containing protein</fullName>
    </recommendedName>
</protein>
<evidence type="ECO:0000256" key="2">
    <source>
        <dbReference type="SAM" id="Phobius"/>
    </source>
</evidence>
<sequence>MTEDKWVEGHLRSTLRHAAAGGAPQAPVGLPGRVAARARARRRNRGRLGLALAGVAAAVVVVPVAAVGTGPGFGGGLGGDGPGGDGRGVSTGRLESGPPAPSPGLESRRPLGERLIVDNPSENRPLQLWFARREDGSVAFCRRYESRTGGSTSSCGDAPVAGTASLEGSTESWPPPERVMYFGAAGDRVAGVSAVTAEGRRTAGRVTHPAGAPLSIWRVSTASAARVDFFEFVDAEGKVVARVDNTPLMVPEATAEPVGEVLRLGDGLSANVYDVPDRTLIWRLDGEPVGSDLVRAKDLMRDLGGRRLPVLLHERDRRWFGVVADVRTAEVELVFADGRKVRAPARKDPWGIGVRLFGGAHERDGDIYLKGFQVVGRDAEGRELWRDAQPARTSGG</sequence>
<accession>A0ABT0FRA3</accession>